<dbReference type="InterPro" id="IPR036116">
    <property type="entry name" value="FN3_sf"/>
</dbReference>
<dbReference type="InterPro" id="IPR003961">
    <property type="entry name" value="FN3_dom"/>
</dbReference>
<evidence type="ECO:0000313" key="5">
    <source>
        <dbReference type="EMBL" id="JAP54475.1"/>
    </source>
</evidence>
<evidence type="ECO:0000256" key="2">
    <source>
        <dbReference type="SAM" id="Phobius"/>
    </source>
</evidence>
<dbReference type="EMBL" id="GEEE01008750">
    <property type="protein sequence ID" value="JAP54475.1"/>
    <property type="molecule type" value="Transcribed_RNA"/>
</dbReference>
<keyword evidence="2" id="KW-0812">Transmembrane</keyword>
<feature type="domain" description="Fibronectin type-III" evidence="4">
    <location>
        <begin position="214"/>
        <end position="309"/>
    </location>
</feature>
<feature type="transmembrane region" description="Helical" evidence="2">
    <location>
        <begin position="318"/>
        <end position="340"/>
    </location>
</feature>
<accession>A0A0X3PRA7</accession>
<dbReference type="PANTHER" id="PTHR46708">
    <property type="entry name" value="TENASCIN"/>
    <property type="match status" value="1"/>
</dbReference>
<feature type="chain" id="PRO_5007051274" description="Fibronectin type-III domain-containing protein" evidence="3">
    <location>
        <begin position="27"/>
        <end position="359"/>
    </location>
</feature>
<gene>
    <name evidence="5" type="ORF">TR157447</name>
</gene>
<reference evidence="5" key="1">
    <citation type="submission" date="2016-01" db="EMBL/GenBank/DDBJ databases">
        <title>Reference transcriptome for the parasite Schistocephalus solidus: insights into the molecular evolution of parasitism.</title>
        <authorList>
            <person name="Hebert F.O."/>
            <person name="Grambauer S."/>
            <person name="Barber I."/>
            <person name="Landry C.R."/>
            <person name="Aubin-Horth N."/>
        </authorList>
    </citation>
    <scope>NUCLEOTIDE SEQUENCE</scope>
</reference>
<dbReference type="CDD" id="cd00063">
    <property type="entry name" value="FN3"/>
    <property type="match status" value="1"/>
</dbReference>
<keyword evidence="3" id="KW-0732">Signal</keyword>
<keyword evidence="1" id="KW-0677">Repeat</keyword>
<feature type="signal peptide" evidence="3">
    <location>
        <begin position="1"/>
        <end position="26"/>
    </location>
</feature>
<organism evidence="5">
    <name type="scientific">Schistocephalus solidus</name>
    <name type="common">Tapeworm</name>
    <dbReference type="NCBI Taxonomy" id="70667"/>
    <lineage>
        <taxon>Eukaryota</taxon>
        <taxon>Metazoa</taxon>
        <taxon>Spiralia</taxon>
        <taxon>Lophotrochozoa</taxon>
        <taxon>Platyhelminthes</taxon>
        <taxon>Cestoda</taxon>
        <taxon>Eucestoda</taxon>
        <taxon>Diphyllobothriidea</taxon>
        <taxon>Diphyllobothriidae</taxon>
        <taxon>Schistocephalus</taxon>
    </lineage>
</organism>
<dbReference type="AlphaFoldDB" id="A0A0X3PRA7"/>
<evidence type="ECO:0000256" key="3">
    <source>
        <dbReference type="SAM" id="SignalP"/>
    </source>
</evidence>
<dbReference type="PROSITE" id="PS50853">
    <property type="entry name" value="FN3"/>
    <property type="match status" value="1"/>
</dbReference>
<keyword evidence="2" id="KW-1133">Transmembrane helix</keyword>
<proteinExistence type="predicted"/>
<sequence length="359" mass="39339">MMMSSSTLLLTKLGILLTFVAVYCTAQQTKIQVRFPSPGVIEVRWNSTFGYNSSMEFRIILNDILDPLCKEPLSKTNCSCTISGNIPNSAYDIQLVACELDETNPSKCTQQSLKRRIFLPPEAPTSYTAVAHDNQSIEFAWKTPVQNIEGLTINLWVRANEHAFRSKVDASEGLQKCIVAGLNPLTEYNTSLSFENLENNLIENCNQTIKVLTLPNAPTINISNVESNRISVTFYPMEGAESFNLVFAAMAADKSGNKRNCSVGAGSQNIGCKIEGLQFETQYKITAQACVGLQCSVESPPITVETQRGDSRRLDDGAIAGIVLGIIIAILLIILIVFICTSKPKGILLRYPTPKDSTP</sequence>
<dbReference type="InterPro" id="IPR013783">
    <property type="entry name" value="Ig-like_fold"/>
</dbReference>
<dbReference type="SUPFAM" id="SSF49265">
    <property type="entry name" value="Fibronectin type III"/>
    <property type="match status" value="1"/>
</dbReference>
<name>A0A0X3PRA7_SCHSO</name>
<dbReference type="InterPro" id="IPR050991">
    <property type="entry name" value="ECM_Regulatory_Proteins"/>
</dbReference>
<keyword evidence="2" id="KW-0472">Membrane</keyword>
<dbReference type="PANTHER" id="PTHR46708:SF2">
    <property type="entry name" value="FIBRONECTIN TYPE-III DOMAIN-CONTAINING PROTEIN"/>
    <property type="match status" value="1"/>
</dbReference>
<protein>
    <recommendedName>
        <fullName evidence="4">Fibronectin type-III domain-containing protein</fullName>
    </recommendedName>
</protein>
<evidence type="ECO:0000256" key="1">
    <source>
        <dbReference type="ARBA" id="ARBA00022737"/>
    </source>
</evidence>
<evidence type="ECO:0000259" key="4">
    <source>
        <dbReference type="PROSITE" id="PS50853"/>
    </source>
</evidence>
<dbReference type="Gene3D" id="2.60.40.10">
    <property type="entry name" value="Immunoglobulins"/>
    <property type="match status" value="2"/>
</dbReference>